<organism evidence="3 4">
    <name type="scientific">Neohortaea acidophila</name>
    <dbReference type="NCBI Taxonomy" id="245834"/>
    <lineage>
        <taxon>Eukaryota</taxon>
        <taxon>Fungi</taxon>
        <taxon>Dikarya</taxon>
        <taxon>Ascomycota</taxon>
        <taxon>Pezizomycotina</taxon>
        <taxon>Dothideomycetes</taxon>
        <taxon>Dothideomycetidae</taxon>
        <taxon>Mycosphaerellales</taxon>
        <taxon>Teratosphaeriaceae</taxon>
        <taxon>Neohortaea</taxon>
    </lineage>
</organism>
<evidence type="ECO:0000313" key="4">
    <source>
        <dbReference type="Proteomes" id="UP000799767"/>
    </source>
</evidence>
<gene>
    <name evidence="3" type="ORF">BDY17DRAFT_70250</name>
</gene>
<feature type="compositionally biased region" description="Polar residues" evidence="1">
    <location>
        <begin position="164"/>
        <end position="195"/>
    </location>
</feature>
<keyword evidence="2" id="KW-0732">Signal</keyword>
<dbReference type="RefSeq" id="XP_033592625.1">
    <property type="nucleotide sequence ID" value="XM_033738628.1"/>
</dbReference>
<dbReference type="EMBL" id="MU001632">
    <property type="protein sequence ID" value="KAF2486056.1"/>
    <property type="molecule type" value="Genomic_DNA"/>
</dbReference>
<dbReference type="AlphaFoldDB" id="A0A6A6Q269"/>
<feature type="chain" id="PRO_5025351991" evidence="2">
    <location>
        <begin position="20"/>
        <end position="195"/>
    </location>
</feature>
<feature type="compositionally biased region" description="Basic and acidic residues" evidence="1">
    <location>
        <begin position="141"/>
        <end position="152"/>
    </location>
</feature>
<proteinExistence type="predicted"/>
<name>A0A6A6Q269_9PEZI</name>
<protein>
    <submittedName>
        <fullName evidence="3">Uncharacterized protein</fullName>
    </submittedName>
</protein>
<accession>A0A6A6Q269</accession>
<sequence>MMQFCTAARVSLFISWACSCPSRPGRLGSPLLLPSVTSASEQCSGQGSRSTRFVLVCHNPASLSLSPSPASTFLARVPEGLGEEARVQHPTQASRVVAAHSLVLPLGLIGHMLAAPSAAYFQPFHRISSALHFVCADRNDKETRKPSDKSDGALDQDGDWPVSCQRSPHSSVTPAEANNQPRNLDTDTSSIQTTQ</sequence>
<evidence type="ECO:0000256" key="2">
    <source>
        <dbReference type="SAM" id="SignalP"/>
    </source>
</evidence>
<evidence type="ECO:0000313" key="3">
    <source>
        <dbReference type="EMBL" id="KAF2486056.1"/>
    </source>
</evidence>
<keyword evidence="4" id="KW-1185">Reference proteome</keyword>
<feature type="signal peptide" evidence="2">
    <location>
        <begin position="1"/>
        <end position="19"/>
    </location>
</feature>
<dbReference type="Proteomes" id="UP000799767">
    <property type="component" value="Unassembled WGS sequence"/>
</dbReference>
<evidence type="ECO:0000256" key="1">
    <source>
        <dbReference type="SAM" id="MobiDB-lite"/>
    </source>
</evidence>
<feature type="region of interest" description="Disordered" evidence="1">
    <location>
        <begin position="141"/>
        <end position="195"/>
    </location>
</feature>
<reference evidence="3" key="1">
    <citation type="journal article" date="2020" name="Stud. Mycol.">
        <title>101 Dothideomycetes genomes: a test case for predicting lifestyles and emergence of pathogens.</title>
        <authorList>
            <person name="Haridas S."/>
            <person name="Albert R."/>
            <person name="Binder M."/>
            <person name="Bloem J."/>
            <person name="Labutti K."/>
            <person name="Salamov A."/>
            <person name="Andreopoulos B."/>
            <person name="Baker S."/>
            <person name="Barry K."/>
            <person name="Bills G."/>
            <person name="Bluhm B."/>
            <person name="Cannon C."/>
            <person name="Castanera R."/>
            <person name="Culley D."/>
            <person name="Daum C."/>
            <person name="Ezra D."/>
            <person name="Gonzalez J."/>
            <person name="Henrissat B."/>
            <person name="Kuo A."/>
            <person name="Liang C."/>
            <person name="Lipzen A."/>
            <person name="Lutzoni F."/>
            <person name="Magnuson J."/>
            <person name="Mondo S."/>
            <person name="Nolan M."/>
            <person name="Ohm R."/>
            <person name="Pangilinan J."/>
            <person name="Park H.-J."/>
            <person name="Ramirez L."/>
            <person name="Alfaro M."/>
            <person name="Sun H."/>
            <person name="Tritt A."/>
            <person name="Yoshinaga Y."/>
            <person name="Zwiers L.-H."/>
            <person name="Turgeon B."/>
            <person name="Goodwin S."/>
            <person name="Spatafora J."/>
            <person name="Crous P."/>
            <person name="Grigoriev I."/>
        </authorList>
    </citation>
    <scope>NUCLEOTIDE SEQUENCE</scope>
    <source>
        <strain evidence="3">CBS 113389</strain>
    </source>
</reference>
<dbReference type="GeneID" id="54479630"/>